<feature type="compositionally biased region" description="Polar residues" evidence="1">
    <location>
        <begin position="58"/>
        <end position="77"/>
    </location>
</feature>
<protein>
    <submittedName>
        <fullName evidence="2">Uncharacterized protein</fullName>
    </submittedName>
</protein>
<evidence type="ECO:0000313" key="3">
    <source>
        <dbReference type="Proteomes" id="UP001480595"/>
    </source>
</evidence>
<evidence type="ECO:0000256" key="1">
    <source>
        <dbReference type="SAM" id="MobiDB-lite"/>
    </source>
</evidence>
<comment type="caution">
    <text evidence="2">The sequence shown here is derived from an EMBL/GenBank/DDBJ whole genome shotgun (WGS) entry which is preliminary data.</text>
</comment>
<dbReference type="EMBL" id="JAQQWL010000005">
    <property type="protein sequence ID" value="KAK8074227.1"/>
    <property type="molecule type" value="Genomic_DNA"/>
</dbReference>
<dbReference type="RefSeq" id="XP_066718702.1">
    <property type="nucleotide sequence ID" value="XM_066856535.1"/>
</dbReference>
<dbReference type="GeneID" id="92089598"/>
<organism evidence="2 3">
    <name type="scientific">Apiospora phragmitis</name>
    <dbReference type="NCBI Taxonomy" id="2905665"/>
    <lineage>
        <taxon>Eukaryota</taxon>
        <taxon>Fungi</taxon>
        <taxon>Dikarya</taxon>
        <taxon>Ascomycota</taxon>
        <taxon>Pezizomycotina</taxon>
        <taxon>Sordariomycetes</taxon>
        <taxon>Xylariomycetidae</taxon>
        <taxon>Amphisphaeriales</taxon>
        <taxon>Apiosporaceae</taxon>
        <taxon>Apiospora</taxon>
    </lineage>
</organism>
<dbReference type="Proteomes" id="UP001480595">
    <property type="component" value="Unassembled WGS sequence"/>
</dbReference>
<name>A0ABR1VTT3_9PEZI</name>
<proteinExistence type="predicted"/>
<gene>
    <name evidence="2" type="ORF">PG994_005126</name>
</gene>
<feature type="compositionally biased region" description="Basic and acidic residues" evidence="1">
    <location>
        <begin position="42"/>
        <end position="57"/>
    </location>
</feature>
<evidence type="ECO:0000313" key="2">
    <source>
        <dbReference type="EMBL" id="KAK8074227.1"/>
    </source>
</evidence>
<keyword evidence="3" id="KW-1185">Reference proteome</keyword>
<feature type="compositionally biased region" description="Basic residues" evidence="1">
    <location>
        <begin position="219"/>
        <end position="234"/>
    </location>
</feature>
<accession>A0ABR1VTT3</accession>
<sequence length="234" mass="26151">MVSSVMENRHMAVTSRPFANSKARRAEKDIPGWALAPKRNNSKKDASSTNRTRDNSQEQKQLQRPRQSARGSPATVNRRSCRLRSPSLPCATEAYDDCRRGSDDDHPKTANPIATTMRRSTAGDASEEAAVAVKALLKSNEALLDLVTELIRLVPVHFPVHEMIQRREEARVLADDAPPSTAIVGMRWPRYSNMATTTMTKTPVIPLEEDAEKEEVRKPKFVKGHHPRSKSSVF</sequence>
<reference evidence="2 3" key="1">
    <citation type="submission" date="2023-01" db="EMBL/GenBank/DDBJ databases">
        <title>Analysis of 21 Apiospora genomes using comparative genomics revels a genus with tremendous synthesis potential of carbohydrate active enzymes and secondary metabolites.</title>
        <authorList>
            <person name="Sorensen T."/>
        </authorList>
    </citation>
    <scope>NUCLEOTIDE SEQUENCE [LARGE SCALE GENOMIC DNA]</scope>
    <source>
        <strain evidence="2 3">CBS 135458</strain>
    </source>
</reference>
<feature type="compositionally biased region" description="Basic and acidic residues" evidence="1">
    <location>
        <begin position="96"/>
        <end position="108"/>
    </location>
</feature>
<feature type="region of interest" description="Disordered" evidence="1">
    <location>
        <begin position="208"/>
        <end position="234"/>
    </location>
</feature>
<feature type="region of interest" description="Disordered" evidence="1">
    <location>
        <begin position="16"/>
        <end position="122"/>
    </location>
</feature>